<dbReference type="eggNOG" id="COG1473">
    <property type="taxonomic scope" value="Bacteria"/>
</dbReference>
<evidence type="ECO:0000313" key="4">
    <source>
        <dbReference type="EMBL" id="CAJ48574.1"/>
    </source>
</evidence>
<dbReference type="NCBIfam" id="TIGR01891">
    <property type="entry name" value="amidohydrolases"/>
    <property type="match status" value="1"/>
</dbReference>
<proteinExistence type="predicted"/>
<feature type="domain" description="Peptidase M20 dimerisation" evidence="3">
    <location>
        <begin position="189"/>
        <end position="282"/>
    </location>
</feature>
<comment type="cofactor">
    <cofactor evidence="2">
        <name>Mn(2+)</name>
        <dbReference type="ChEBI" id="CHEBI:29035"/>
    </cofactor>
    <text evidence="2">The Mn(2+) ion enhances activity.</text>
</comment>
<dbReference type="GO" id="GO:0050118">
    <property type="term" value="F:N-acetyldiaminopimelate deacetylase activity"/>
    <property type="evidence" value="ECO:0007669"/>
    <property type="project" value="UniProtKB-ARBA"/>
</dbReference>
<feature type="binding site" evidence="2">
    <location>
        <position position="140"/>
    </location>
    <ligand>
        <name>Mn(2+)</name>
        <dbReference type="ChEBI" id="CHEBI:29035"/>
        <label>2</label>
    </ligand>
</feature>
<keyword evidence="2" id="KW-0464">Manganese</keyword>
<dbReference type="CDD" id="cd05666">
    <property type="entry name" value="M20_Acy1-like"/>
    <property type="match status" value="1"/>
</dbReference>
<keyword evidence="1" id="KW-0378">Hydrolase</keyword>
<dbReference type="PANTHER" id="PTHR11014">
    <property type="entry name" value="PEPTIDASE M20 FAMILY MEMBER"/>
    <property type="match status" value="1"/>
</dbReference>
<dbReference type="SUPFAM" id="SSF55031">
    <property type="entry name" value="Bacterial exopeptidase dimerisation domain"/>
    <property type="match status" value="1"/>
</dbReference>
<dbReference type="EMBL" id="AM167904">
    <property type="protein sequence ID" value="CAJ48574.1"/>
    <property type="molecule type" value="Genomic_DNA"/>
</dbReference>
<dbReference type="Pfam" id="PF07687">
    <property type="entry name" value="M20_dimer"/>
    <property type="match status" value="1"/>
</dbReference>
<dbReference type="FunFam" id="3.30.70.360:FF:000001">
    <property type="entry name" value="N-acetyldiaminopimelate deacetylase"/>
    <property type="match status" value="1"/>
</dbReference>
<organism evidence="4 5">
    <name type="scientific">Bordetella avium (strain 197N)</name>
    <dbReference type="NCBI Taxonomy" id="360910"/>
    <lineage>
        <taxon>Bacteria</taxon>
        <taxon>Pseudomonadati</taxon>
        <taxon>Pseudomonadota</taxon>
        <taxon>Betaproteobacteria</taxon>
        <taxon>Burkholderiales</taxon>
        <taxon>Alcaligenaceae</taxon>
        <taxon>Bordetella</taxon>
    </lineage>
</organism>
<evidence type="ECO:0000313" key="5">
    <source>
        <dbReference type="Proteomes" id="UP000001977"/>
    </source>
</evidence>
<dbReference type="GO" id="GO:0019877">
    <property type="term" value="P:diaminopimelate biosynthetic process"/>
    <property type="evidence" value="ECO:0007669"/>
    <property type="project" value="UniProtKB-ARBA"/>
</dbReference>
<dbReference type="HOGENOM" id="CLU_023257_0_1_4"/>
<accession>Q2KVI9</accession>
<feature type="binding site" evidence="2">
    <location>
        <position position="166"/>
    </location>
    <ligand>
        <name>Mn(2+)</name>
        <dbReference type="ChEBI" id="CHEBI:29035"/>
        <label>2</label>
    </ligand>
</feature>
<keyword evidence="2" id="KW-0479">Metal-binding</keyword>
<dbReference type="InterPro" id="IPR002933">
    <property type="entry name" value="Peptidase_M20"/>
</dbReference>
<dbReference type="RefSeq" id="WP_012416652.1">
    <property type="nucleotide sequence ID" value="NC_010645.1"/>
</dbReference>
<dbReference type="Gene3D" id="3.30.70.360">
    <property type="match status" value="1"/>
</dbReference>
<feature type="binding site" evidence="2">
    <location>
        <position position="105"/>
    </location>
    <ligand>
        <name>Mn(2+)</name>
        <dbReference type="ChEBI" id="CHEBI:29035"/>
        <label>2</label>
    </ligand>
</feature>
<dbReference type="KEGG" id="bav:BAV0964"/>
<dbReference type="STRING" id="360910.BAV0964"/>
<dbReference type="Pfam" id="PF01546">
    <property type="entry name" value="Peptidase_M20"/>
    <property type="match status" value="1"/>
</dbReference>
<dbReference type="GO" id="GO:0046872">
    <property type="term" value="F:metal ion binding"/>
    <property type="evidence" value="ECO:0007669"/>
    <property type="project" value="UniProtKB-KW"/>
</dbReference>
<dbReference type="SUPFAM" id="SSF53187">
    <property type="entry name" value="Zn-dependent exopeptidases"/>
    <property type="match status" value="1"/>
</dbReference>
<feature type="binding site" evidence="2">
    <location>
        <position position="107"/>
    </location>
    <ligand>
        <name>Mn(2+)</name>
        <dbReference type="ChEBI" id="CHEBI:29035"/>
        <label>2</label>
    </ligand>
</feature>
<dbReference type="AlphaFoldDB" id="Q2KVI9"/>
<evidence type="ECO:0000256" key="2">
    <source>
        <dbReference type="PIRSR" id="PIRSR005962-1"/>
    </source>
</evidence>
<gene>
    <name evidence="4" type="ordered locus">BAV0964</name>
</gene>
<feature type="binding site" evidence="2">
    <location>
        <position position="365"/>
    </location>
    <ligand>
        <name>Mn(2+)</name>
        <dbReference type="ChEBI" id="CHEBI:29035"/>
        <label>2</label>
    </ligand>
</feature>
<dbReference type="OrthoDB" id="8875216at2"/>
<evidence type="ECO:0000259" key="3">
    <source>
        <dbReference type="Pfam" id="PF07687"/>
    </source>
</evidence>
<dbReference type="InterPro" id="IPR017439">
    <property type="entry name" value="Amidohydrolase"/>
</dbReference>
<dbReference type="InterPro" id="IPR011650">
    <property type="entry name" value="Peptidase_M20_dimer"/>
</dbReference>
<dbReference type="InterPro" id="IPR036264">
    <property type="entry name" value="Bact_exopeptidase_dim_dom"/>
</dbReference>
<protein>
    <submittedName>
        <fullName evidence="4">Probable amidohydrolase/peptidase</fullName>
    </submittedName>
</protein>
<keyword evidence="5" id="KW-1185">Reference proteome</keyword>
<dbReference type="Proteomes" id="UP000001977">
    <property type="component" value="Chromosome"/>
</dbReference>
<evidence type="ECO:0000256" key="1">
    <source>
        <dbReference type="ARBA" id="ARBA00022801"/>
    </source>
</evidence>
<name>Q2KVI9_BORA1</name>
<dbReference type="Gene3D" id="3.40.630.10">
    <property type="entry name" value="Zn peptidases"/>
    <property type="match status" value="1"/>
</dbReference>
<dbReference type="PANTHER" id="PTHR11014:SF63">
    <property type="entry name" value="METALLOPEPTIDASE, PUTATIVE (AFU_ORTHOLOGUE AFUA_6G09600)-RELATED"/>
    <property type="match status" value="1"/>
</dbReference>
<dbReference type="PIRSF" id="PIRSF005962">
    <property type="entry name" value="Pept_M20D_amidohydro"/>
    <property type="match status" value="1"/>
</dbReference>
<sequence>MSIDTRAADVRPDPIEGLSALRKQLHARPELRFEEHLTANAIAQALESYGYAVERGIAETGIVATLPGQDPGRAIMLRADMDALPIQEANEFEHASQHQGRMHACGHDGHIVMLLGAARALKRLPQLPGTVHFVFQPGEEGGAGAKRMIDEGLFTRFPTDAVFGMHNWPALAVGSAGIRPGPIMAAGLRFRILVLGKGAHAAQPHLGRDPIPLACTLVLELQTLAARHKNPIEPAVISVCMLNAGHTDNVIPESVEIRGTARALSTDVLEMLQERMRNICKGLALAQNTSITLECFQFYPATVNTAAETQLCAKVLQDSFGIDKVDVNTPPNMTSEDFGFMLQEKPGAYVLIGNGAPDGQSPPLHHPHYDFNDSAIAHGVQYWVNLAQAYFRPVQGLKPSGESG</sequence>
<reference evidence="4 5" key="1">
    <citation type="journal article" date="2006" name="J. Bacteriol.">
        <title>Comparison of the genome sequence of the poultry pathogen Bordetella avium with those of B. bronchiseptica, B. pertussis, and B. parapertussis reveals extensive diversity in surface structures associated with host interaction.</title>
        <authorList>
            <person name="Sebaihia M."/>
            <person name="Preston A."/>
            <person name="Maskell D.J."/>
            <person name="Kuzmiak H."/>
            <person name="Connell T.D."/>
            <person name="King N.D."/>
            <person name="Orndorff P.E."/>
            <person name="Miyamoto D.M."/>
            <person name="Thomson N.R."/>
            <person name="Harris D."/>
            <person name="Goble A."/>
            <person name="Lord A."/>
            <person name="Murphy L."/>
            <person name="Quail M.A."/>
            <person name="Rutter S."/>
            <person name="Squares R."/>
            <person name="Squares S."/>
            <person name="Woodward J."/>
            <person name="Parkhill J."/>
            <person name="Temple L.M."/>
        </authorList>
    </citation>
    <scope>NUCLEOTIDE SEQUENCE [LARGE SCALE GENOMIC DNA]</scope>
    <source>
        <strain evidence="4 5">197N</strain>
    </source>
</reference>